<evidence type="ECO:0000256" key="2">
    <source>
        <dbReference type="SAM" id="Phobius"/>
    </source>
</evidence>
<gene>
    <name evidence="3" type="ORF">R1sor_025978</name>
</gene>
<dbReference type="AlphaFoldDB" id="A0ABD3GDE4"/>
<comment type="caution">
    <text evidence="3">The sequence shown here is derived from an EMBL/GenBank/DDBJ whole genome shotgun (WGS) entry which is preliminary data.</text>
</comment>
<dbReference type="EMBL" id="JBJQOH010000008">
    <property type="protein sequence ID" value="KAL3676030.1"/>
    <property type="molecule type" value="Genomic_DNA"/>
</dbReference>
<name>A0ABD3GDE4_9MARC</name>
<feature type="compositionally biased region" description="Basic and acidic residues" evidence="1">
    <location>
        <begin position="1"/>
        <end position="11"/>
    </location>
</feature>
<keyword evidence="2" id="KW-0472">Membrane</keyword>
<evidence type="ECO:0000313" key="4">
    <source>
        <dbReference type="Proteomes" id="UP001633002"/>
    </source>
</evidence>
<sequence>MALYSDRDSPKKAAAGFGQRWTGRRASVKKTTLLWVLVALLSLLMLKVVFYDSSSLTVSTPEKREELIKERELPSLDLPSTGHKEKVIHPGSDSASDTSGSGRVPPASPKKKSKLSSIDKPPASPEAKSLHPPKSPPPKVKKLLPPVLTSEEEDEEFDLPEDNDKEEAKNWQAPPVKKIEGVEQVTSISNSSASSPAVRVGIVEH</sequence>
<feature type="compositionally biased region" description="Basic and acidic residues" evidence="1">
    <location>
        <begin position="61"/>
        <end position="74"/>
    </location>
</feature>
<evidence type="ECO:0000313" key="3">
    <source>
        <dbReference type="EMBL" id="KAL3676030.1"/>
    </source>
</evidence>
<protein>
    <submittedName>
        <fullName evidence="3">Uncharacterized protein</fullName>
    </submittedName>
</protein>
<feature type="transmembrane region" description="Helical" evidence="2">
    <location>
        <begin position="33"/>
        <end position="51"/>
    </location>
</feature>
<keyword evidence="2" id="KW-0812">Transmembrane</keyword>
<feature type="region of interest" description="Disordered" evidence="1">
    <location>
        <begin position="61"/>
        <end position="176"/>
    </location>
</feature>
<dbReference type="Proteomes" id="UP001633002">
    <property type="component" value="Unassembled WGS sequence"/>
</dbReference>
<keyword evidence="2" id="KW-1133">Transmembrane helix</keyword>
<accession>A0ABD3GDE4</accession>
<organism evidence="3 4">
    <name type="scientific">Riccia sorocarpa</name>
    <dbReference type="NCBI Taxonomy" id="122646"/>
    <lineage>
        <taxon>Eukaryota</taxon>
        <taxon>Viridiplantae</taxon>
        <taxon>Streptophyta</taxon>
        <taxon>Embryophyta</taxon>
        <taxon>Marchantiophyta</taxon>
        <taxon>Marchantiopsida</taxon>
        <taxon>Marchantiidae</taxon>
        <taxon>Marchantiales</taxon>
        <taxon>Ricciaceae</taxon>
        <taxon>Riccia</taxon>
    </lineage>
</organism>
<keyword evidence="4" id="KW-1185">Reference proteome</keyword>
<feature type="compositionally biased region" description="Low complexity" evidence="1">
    <location>
        <begin position="91"/>
        <end position="102"/>
    </location>
</feature>
<reference evidence="3 4" key="1">
    <citation type="submission" date="2024-09" db="EMBL/GenBank/DDBJ databases">
        <title>Chromosome-scale assembly of Riccia sorocarpa.</title>
        <authorList>
            <person name="Paukszto L."/>
        </authorList>
    </citation>
    <scope>NUCLEOTIDE SEQUENCE [LARGE SCALE GENOMIC DNA]</scope>
    <source>
        <strain evidence="3">LP-2024</strain>
        <tissue evidence="3">Aerial parts of the thallus</tissue>
    </source>
</reference>
<proteinExistence type="predicted"/>
<evidence type="ECO:0000256" key="1">
    <source>
        <dbReference type="SAM" id="MobiDB-lite"/>
    </source>
</evidence>
<feature type="compositionally biased region" description="Acidic residues" evidence="1">
    <location>
        <begin position="150"/>
        <end position="165"/>
    </location>
</feature>
<feature type="region of interest" description="Disordered" evidence="1">
    <location>
        <begin position="1"/>
        <end position="20"/>
    </location>
</feature>